<comment type="similarity">
    <text evidence="2">Belongs to the NAF1 family.</text>
</comment>
<keyword evidence="5" id="KW-0698">rRNA processing</keyword>
<feature type="compositionally biased region" description="Basic residues" evidence="10">
    <location>
        <begin position="527"/>
        <end position="544"/>
    </location>
</feature>
<feature type="compositionally biased region" description="Polar residues" evidence="10">
    <location>
        <begin position="697"/>
        <end position="731"/>
    </location>
</feature>
<dbReference type="InterPro" id="IPR038664">
    <property type="entry name" value="Gar1/Naf1_Cbf5-bd_sf"/>
</dbReference>
<feature type="region of interest" description="Disordered" evidence="10">
    <location>
        <begin position="487"/>
        <end position="572"/>
    </location>
</feature>
<feature type="compositionally biased region" description="Acidic residues" evidence="10">
    <location>
        <begin position="487"/>
        <end position="498"/>
    </location>
</feature>
<feature type="region of interest" description="Disordered" evidence="10">
    <location>
        <begin position="1"/>
        <end position="80"/>
    </location>
</feature>
<feature type="region of interest" description="Disordered" evidence="10">
    <location>
        <begin position="96"/>
        <end position="180"/>
    </location>
</feature>
<dbReference type="Pfam" id="PF04410">
    <property type="entry name" value="Gar1"/>
    <property type="match status" value="1"/>
</dbReference>
<feature type="compositionally biased region" description="Gly residues" evidence="10">
    <location>
        <begin position="613"/>
        <end position="623"/>
    </location>
</feature>
<feature type="compositionally biased region" description="Low complexity" evidence="10">
    <location>
        <begin position="660"/>
        <end position="688"/>
    </location>
</feature>
<dbReference type="InterPro" id="IPR009000">
    <property type="entry name" value="Transl_B-barrel_sf"/>
</dbReference>
<dbReference type="GO" id="GO:0005732">
    <property type="term" value="C:sno(s)RNA-containing ribonucleoprotein complex"/>
    <property type="evidence" value="ECO:0007669"/>
    <property type="project" value="InterPro"/>
</dbReference>
<dbReference type="FunFam" id="2.40.10.230:FF:000002">
    <property type="entry name" value="H/ACA ribonucleoprotein complex non-core subunit NAF1"/>
    <property type="match status" value="1"/>
</dbReference>
<evidence type="ECO:0000256" key="4">
    <source>
        <dbReference type="ARBA" id="ARBA00022517"/>
    </source>
</evidence>
<dbReference type="GO" id="GO:0001522">
    <property type="term" value="P:pseudouridine synthesis"/>
    <property type="evidence" value="ECO:0007669"/>
    <property type="project" value="InterPro"/>
</dbReference>
<dbReference type="PANTHER" id="PTHR31633">
    <property type="entry name" value="H/ACA RIBONUCLEOPROTEIN COMPLEX NON-CORE SUBUNIT NAF1"/>
    <property type="match status" value="1"/>
</dbReference>
<gene>
    <name evidence="11" type="ORF">HETSPECPRED_004922</name>
</gene>
<evidence type="ECO:0000256" key="6">
    <source>
        <dbReference type="ARBA" id="ARBA00022553"/>
    </source>
</evidence>
<evidence type="ECO:0000256" key="2">
    <source>
        <dbReference type="ARBA" id="ARBA00009801"/>
    </source>
</evidence>
<organism evidence="11 12">
    <name type="scientific">Heterodermia speciosa</name>
    <dbReference type="NCBI Taxonomy" id="116794"/>
    <lineage>
        <taxon>Eukaryota</taxon>
        <taxon>Fungi</taxon>
        <taxon>Dikarya</taxon>
        <taxon>Ascomycota</taxon>
        <taxon>Pezizomycotina</taxon>
        <taxon>Lecanoromycetes</taxon>
        <taxon>OSLEUM clade</taxon>
        <taxon>Lecanoromycetidae</taxon>
        <taxon>Caliciales</taxon>
        <taxon>Physciaceae</taxon>
        <taxon>Heterodermia</taxon>
    </lineage>
</organism>
<dbReference type="Gene3D" id="2.40.10.230">
    <property type="entry name" value="Probable tRNA pseudouridine synthase domain"/>
    <property type="match status" value="1"/>
</dbReference>
<feature type="compositionally biased region" description="Polar residues" evidence="10">
    <location>
        <begin position="149"/>
        <end position="159"/>
    </location>
</feature>
<evidence type="ECO:0000313" key="12">
    <source>
        <dbReference type="Proteomes" id="UP000664521"/>
    </source>
</evidence>
<feature type="compositionally biased region" description="Basic and acidic residues" evidence="10">
    <location>
        <begin position="545"/>
        <end position="554"/>
    </location>
</feature>
<comment type="subcellular location">
    <subcellularLocation>
        <location evidence="1">Nucleus</location>
    </subcellularLocation>
</comment>
<sequence>MEPDDPVTDFELPSPKRIRLEEQQAETSTSIDAMDETNPVKALQDPVLKSEPGSPKHDLPRFQLPGLGSGMVEGHSEGTQKVKIEEEEVALEDKIAPNIQLDQGTDLQTHDTRVPASCIMESTPSKSDPGEESTKRVGTIKPEPGRIRSNAQASASNKISKPRVSKKVAAQRAMEEEQEEFLEGLRIVSEIENNQELTADLVRSADASQQPVQMPSSEQDISSGGEGKHTAVDPPPQATLQPPAVHNPEPAQSKEDTQNGQTLDVMQDTDTTTALPINRDVLKSEKMDIDAEFELDSSPIGSSSDSSSDPSSSDDSDDYEMLDPEEQARRLMQEDGGSDGEGGQDIGAGKTPLRTLNEKPDEIVPKPNIHITSEMKIQELGDVENLVENSVLIKAKTSGEYQVLESGSVLCLSDRSVIGVVAETLGRVQQPYYSVRFTNAAGIAEAGISKGTPVFYSEQHSTTVFTQPLKAFKGSDASNLHDEEVADDEIEFSDDEAEAEYKRQQKQAKQARRDGRPGVPDGFSKGPRGRGGNRGRGPGKRDRRGGRSSDDPRGSEQGGINYDDMETDEPYIPLARPSNLHEIMSRTEAPLENRGHDLDAARGGHDQGIWNHGRGGGGRGRGGNSRDYRGGRGDRRGRGGHEDRSYNTYPQTQSHHSQLQYPPSQADSPSSYQSQSQYQPSSQYQYGQQHHDGYQPSQYAPQTYGNTFQPPSTNHQSYYQNQQQPSLQSPVPNMPPGAFINPAFFAQAPRNQDLPQTQYSPYQNTSNGQMPPPNNSSSNGPASSGTNAAFLAAQERLKLLQNLANNPRSN</sequence>
<evidence type="ECO:0000256" key="9">
    <source>
        <dbReference type="ARBA" id="ARBA00076743"/>
    </source>
</evidence>
<keyword evidence="4" id="KW-0690">Ribosome biogenesis</keyword>
<evidence type="ECO:0000256" key="3">
    <source>
        <dbReference type="ARBA" id="ARBA00021438"/>
    </source>
</evidence>
<dbReference type="AlphaFoldDB" id="A0A8H3EH83"/>
<feature type="compositionally biased region" description="Low complexity" evidence="10">
    <location>
        <begin position="775"/>
        <end position="789"/>
    </location>
</feature>
<feature type="region of interest" description="Disordered" evidence="10">
    <location>
        <begin position="199"/>
        <end position="361"/>
    </location>
</feature>
<dbReference type="GO" id="GO:0003723">
    <property type="term" value="F:RNA binding"/>
    <property type="evidence" value="ECO:0007669"/>
    <property type="project" value="UniProtKB-KW"/>
</dbReference>
<keyword evidence="12" id="KW-1185">Reference proteome</keyword>
<proteinExistence type="inferred from homology"/>
<keyword evidence="8" id="KW-0539">Nucleus</keyword>
<feature type="compositionally biased region" description="Polar residues" evidence="10">
    <location>
        <begin position="646"/>
        <end position="659"/>
    </location>
</feature>
<feature type="compositionally biased region" description="Basic and acidic residues" evidence="10">
    <location>
        <begin position="595"/>
        <end position="605"/>
    </location>
</feature>
<feature type="compositionally biased region" description="Basic and acidic residues" evidence="10">
    <location>
        <begin position="280"/>
        <end position="289"/>
    </location>
</feature>
<feature type="compositionally biased region" description="Low complexity" evidence="10">
    <location>
        <begin position="296"/>
        <end position="311"/>
    </location>
</feature>
<evidence type="ECO:0000256" key="7">
    <source>
        <dbReference type="ARBA" id="ARBA00022884"/>
    </source>
</evidence>
<feature type="compositionally biased region" description="Basic and acidic residues" evidence="10">
    <location>
        <begin position="624"/>
        <end position="645"/>
    </location>
</feature>
<dbReference type="InterPro" id="IPR007504">
    <property type="entry name" value="H/ACA_rnp_Gar1/Naf1"/>
</dbReference>
<evidence type="ECO:0000256" key="1">
    <source>
        <dbReference type="ARBA" id="ARBA00004123"/>
    </source>
</evidence>
<reference evidence="11" key="1">
    <citation type="submission" date="2021-03" db="EMBL/GenBank/DDBJ databases">
        <authorList>
            <person name="Tagirdzhanova G."/>
        </authorList>
    </citation>
    <scope>NUCLEOTIDE SEQUENCE</scope>
</reference>
<dbReference type="OrthoDB" id="21550at2759"/>
<accession>A0A8H3EH83</accession>
<comment type="caution">
    <text evidence="11">The sequence shown here is derived from an EMBL/GenBank/DDBJ whole genome shotgun (WGS) entry which is preliminary data.</text>
</comment>
<evidence type="ECO:0000256" key="8">
    <source>
        <dbReference type="ARBA" id="ARBA00023242"/>
    </source>
</evidence>
<dbReference type="GO" id="GO:0000493">
    <property type="term" value="P:box H/ACA snoRNP assembly"/>
    <property type="evidence" value="ECO:0007669"/>
    <property type="project" value="InterPro"/>
</dbReference>
<feature type="compositionally biased region" description="Polar residues" evidence="10">
    <location>
        <begin position="206"/>
        <end position="222"/>
    </location>
</feature>
<dbReference type="Proteomes" id="UP000664521">
    <property type="component" value="Unassembled WGS sequence"/>
</dbReference>
<dbReference type="GO" id="GO:0005634">
    <property type="term" value="C:nucleus"/>
    <property type="evidence" value="ECO:0007669"/>
    <property type="project" value="UniProtKB-SubCell"/>
</dbReference>
<feature type="compositionally biased region" description="Polar residues" evidence="10">
    <location>
        <begin position="258"/>
        <end position="275"/>
    </location>
</feature>
<dbReference type="EMBL" id="CAJPDS010000003">
    <property type="protein sequence ID" value="CAF9905238.1"/>
    <property type="molecule type" value="Genomic_DNA"/>
</dbReference>
<feature type="region of interest" description="Disordered" evidence="10">
    <location>
        <begin position="754"/>
        <end position="790"/>
    </location>
</feature>
<dbReference type="PANTHER" id="PTHR31633:SF1">
    <property type="entry name" value="H_ACA RIBONUCLEOPROTEIN COMPLEX NON-CORE SUBUNIT NAF1"/>
    <property type="match status" value="1"/>
</dbReference>
<feature type="compositionally biased region" description="Acidic residues" evidence="10">
    <location>
        <begin position="312"/>
        <end position="325"/>
    </location>
</feature>
<evidence type="ECO:0000313" key="11">
    <source>
        <dbReference type="EMBL" id="CAF9905238.1"/>
    </source>
</evidence>
<feature type="compositionally biased region" description="Polar residues" evidence="10">
    <location>
        <begin position="754"/>
        <end position="765"/>
    </location>
</feature>
<protein>
    <recommendedName>
        <fullName evidence="3">H/ACA ribonucleoprotein complex non-core subunit NAF1</fullName>
    </recommendedName>
    <alternativeName>
        <fullName evidence="9">Nuclear assembly factor 1</fullName>
    </alternativeName>
</protein>
<feature type="region of interest" description="Disordered" evidence="10">
    <location>
        <begin position="595"/>
        <end position="741"/>
    </location>
</feature>
<name>A0A8H3EH83_9LECA</name>
<dbReference type="SUPFAM" id="SSF50447">
    <property type="entry name" value="Translation proteins"/>
    <property type="match status" value="1"/>
</dbReference>
<evidence type="ECO:0000256" key="10">
    <source>
        <dbReference type="SAM" id="MobiDB-lite"/>
    </source>
</evidence>
<dbReference type="GO" id="GO:0006364">
    <property type="term" value="P:rRNA processing"/>
    <property type="evidence" value="ECO:0007669"/>
    <property type="project" value="UniProtKB-KW"/>
</dbReference>
<dbReference type="InterPro" id="IPR040309">
    <property type="entry name" value="Naf1"/>
</dbReference>
<keyword evidence="6" id="KW-0597">Phosphoprotein</keyword>
<evidence type="ECO:0000256" key="5">
    <source>
        <dbReference type="ARBA" id="ARBA00022552"/>
    </source>
</evidence>
<keyword evidence="7" id="KW-0694">RNA-binding</keyword>